<dbReference type="Proteomes" id="UP001164539">
    <property type="component" value="Chromosome 3"/>
</dbReference>
<proteinExistence type="predicted"/>
<evidence type="ECO:0000313" key="2">
    <source>
        <dbReference type="Proteomes" id="UP001164539"/>
    </source>
</evidence>
<evidence type="ECO:0000313" key="1">
    <source>
        <dbReference type="EMBL" id="KAJ4723061.1"/>
    </source>
</evidence>
<protein>
    <submittedName>
        <fullName evidence="1">Cysteine proteinase inhibitor</fullName>
    </submittedName>
</protein>
<keyword evidence="2" id="KW-1185">Reference proteome</keyword>
<name>A0ACC1YHZ2_MELAZ</name>
<gene>
    <name evidence="1" type="ORF">OWV82_006473</name>
</gene>
<reference evidence="1 2" key="1">
    <citation type="journal article" date="2023" name="Science">
        <title>Complex scaffold remodeling in plant triterpene biosynthesis.</title>
        <authorList>
            <person name="De La Pena R."/>
            <person name="Hodgson H."/>
            <person name="Liu J.C."/>
            <person name="Stephenson M.J."/>
            <person name="Martin A.C."/>
            <person name="Owen C."/>
            <person name="Harkess A."/>
            <person name="Leebens-Mack J."/>
            <person name="Jimenez L.E."/>
            <person name="Osbourn A."/>
            <person name="Sattely E.S."/>
        </authorList>
    </citation>
    <scope>NUCLEOTIDE SEQUENCE [LARGE SCALE GENOMIC DNA]</scope>
    <source>
        <strain evidence="2">cv. JPN11</strain>
        <tissue evidence="1">Leaf</tissue>
    </source>
</reference>
<dbReference type="EMBL" id="CM051396">
    <property type="protein sequence ID" value="KAJ4723061.1"/>
    <property type="molecule type" value="Genomic_DNA"/>
</dbReference>
<organism evidence="1 2">
    <name type="scientific">Melia azedarach</name>
    <name type="common">Chinaberry tree</name>
    <dbReference type="NCBI Taxonomy" id="155640"/>
    <lineage>
        <taxon>Eukaryota</taxon>
        <taxon>Viridiplantae</taxon>
        <taxon>Streptophyta</taxon>
        <taxon>Embryophyta</taxon>
        <taxon>Tracheophyta</taxon>
        <taxon>Spermatophyta</taxon>
        <taxon>Magnoliopsida</taxon>
        <taxon>eudicotyledons</taxon>
        <taxon>Gunneridae</taxon>
        <taxon>Pentapetalae</taxon>
        <taxon>rosids</taxon>
        <taxon>malvids</taxon>
        <taxon>Sapindales</taxon>
        <taxon>Meliaceae</taxon>
        <taxon>Melia</taxon>
    </lineage>
</organism>
<sequence length="137" mass="15372">MAKPGGLRFTLLLFFIVFVGVESVNGYRGRMVGGISEVKDVKTNKEVQELGRFSVEEFNRKQTQQQDDGGGGCNEKLRFSQVVAAKKQVVAGLKYYLTVETTSEKGEPEMFNSVVVIKPWVHSKELLDFKPSRLLIL</sequence>
<accession>A0ACC1YHZ2</accession>
<comment type="caution">
    <text evidence="1">The sequence shown here is derived from an EMBL/GenBank/DDBJ whole genome shotgun (WGS) entry which is preliminary data.</text>
</comment>